<dbReference type="Gene3D" id="3.40.50.1820">
    <property type="entry name" value="alpha/beta hydrolase"/>
    <property type="match status" value="1"/>
</dbReference>
<evidence type="ECO:0000256" key="2">
    <source>
        <dbReference type="ARBA" id="ARBA00022487"/>
    </source>
</evidence>
<reference evidence="8 9" key="1">
    <citation type="journal article" date="2019" name="Int. J. Syst. Evol. Microbiol.">
        <title>The Global Catalogue of Microorganisms (GCM) 10K type strain sequencing project: providing services to taxonomists for standard genome sequencing and annotation.</title>
        <authorList>
            <consortium name="The Broad Institute Genomics Platform"/>
            <consortium name="The Broad Institute Genome Sequencing Center for Infectious Disease"/>
            <person name="Wu L."/>
            <person name="Ma J."/>
        </authorList>
    </citation>
    <scope>NUCLEOTIDE SEQUENCE [LARGE SCALE GENOMIC DNA]</scope>
    <source>
        <strain evidence="8 9">JCM 10425</strain>
    </source>
</reference>
<dbReference type="EMBL" id="BAAAGX010000020">
    <property type="protein sequence ID" value="GAA0259646.1"/>
    <property type="molecule type" value="Genomic_DNA"/>
</dbReference>
<feature type="region of interest" description="Disordered" evidence="5">
    <location>
        <begin position="295"/>
        <end position="349"/>
    </location>
</feature>
<feature type="transmembrane region" description="Helical" evidence="6">
    <location>
        <begin position="559"/>
        <end position="583"/>
    </location>
</feature>
<organism evidence="8 9">
    <name type="scientific">Cryptosporangium japonicum</name>
    <dbReference type="NCBI Taxonomy" id="80872"/>
    <lineage>
        <taxon>Bacteria</taxon>
        <taxon>Bacillati</taxon>
        <taxon>Actinomycetota</taxon>
        <taxon>Actinomycetes</taxon>
        <taxon>Cryptosporangiales</taxon>
        <taxon>Cryptosporangiaceae</taxon>
        <taxon>Cryptosporangium</taxon>
    </lineage>
</organism>
<feature type="domain" description="PKD" evidence="7">
    <location>
        <begin position="370"/>
        <end position="428"/>
    </location>
</feature>
<dbReference type="PROSITE" id="PS50093">
    <property type="entry name" value="PKD"/>
    <property type="match status" value="1"/>
</dbReference>
<feature type="compositionally biased region" description="Low complexity" evidence="5">
    <location>
        <begin position="317"/>
        <end position="340"/>
    </location>
</feature>
<evidence type="ECO:0000313" key="9">
    <source>
        <dbReference type="Proteomes" id="UP001500967"/>
    </source>
</evidence>
<protein>
    <recommendedName>
        <fullName evidence="7">PKD domain-containing protein</fullName>
    </recommendedName>
</protein>
<keyword evidence="6" id="KW-0472">Membrane</keyword>
<dbReference type="InterPro" id="IPR003961">
    <property type="entry name" value="FN3_dom"/>
</dbReference>
<dbReference type="PANTHER" id="PTHR33630">
    <property type="entry name" value="CUTINASE RV1984C-RELATED-RELATED"/>
    <property type="match status" value="1"/>
</dbReference>
<dbReference type="SUPFAM" id="SSF49299">
    <property type="entry name" value="PKD domain"/>
    <property type="match status" value="1"/>
</dbReference>
<evidence type="ECO:0000259" key="7">
    <source>
        <dbReference type="PROSITE" id="PS50093"/>
    </source>
</evidence>
<dbReference type="Proteomes" id="UP001500967">
    <property type="component" value="Unassembled WGS sequence"/>
</dbReference>
<keyword evidence="4" id="KW-1015">Disulfide bond</keyword>
<dbReference type="Pfam" id="PF01083">
    <property type="entry name" value="Cutinase"/>
    <property type="match status" value="1"/>
</dbReference>
<dbReference type="SMART" id="SM01110">
    <property type="entry name" value="Cutinase"/>
    <property type="match status" value="1"/>
</dbReference>
<accession>A0ABN0US08</accession>
<evidence type="ECO:0000256" key="3">
    <source>
        <dbReference type="ARBA" id="ARBA00022801"/>
    </source>
</evidence>
<dbReference type="InterPro" id="IPR000675">
    <property type="entry name" value="Cutinase/axe"/>
</dbReference>
<dbReference type="SUPFAM" id="SSF53474">
    <property type="entry name" value="alpha/beta-Hydrolases"/>
    <property type="match status" value="1"/>
</dbReference>
<evidence type="ECO:0000313" key="8">
    <source>
        <dbReference type="EMBL" id="GAA0259646.1"/>
    </source>
</evidence>
<gene>
    <name evidence="8" type="ORF">GCM10009539_51310</name>
</gene>
<evidence type="ECO:0000256" key="6">
    <source>
        <dbReference type="SAM" id="Phobius"/>
    </source>
</evidence>
<keyword evidence="9" id="KW-1185">Reference proteome</keyword>
<dbReference type="InterPro" id="IPR013783">
    <property type="entry name" value="Ig-like_fold"/>
</dbReference>
<keyword evidence="6" id="KW-1133">Transmembrane helix</keyword>
<dbReference type="PANTHER" id="PTHR33630:SF9">
    <property type="entry name" value="CUTINASE 4"/>
    <property type="match status" value="1"/>
</dbReference>
<dbReference type="CDD" id="cd00146">
    <property type="entry name" value="PKD"/>
    <property type="match status" value="1"/>
</dbReference>
<dbReference type="CDD" id="cd00063">
    <property type="entry name" value="FN3"/>
    <property type="match status" value="1"/>
</dbReference>
<dbReference type="RefSeq" id="WP_344651469.1">
    <property type="nucleotide sequence ID" value="NZ_BAAAGX010000020.1"/>
</dbReference>
<name>A0ABN0US08_9ACTN</name>
<comment type="similarity">
    <text evidence="1">Belongs to the cutinase family.</text>
</comment>
<proteinExistence type="inferred from homology"/>
<keyword evidence="6" id="KW-0812">Transmembrane</keyword>
<keyword evidence="3" id="KW-0378">Hydrolase</keyword>
<evidence type="ECO:0000256" key="5">
    <source>
        <dbReference type="SAM" id="MobiDB-lite"/>
    </source>
</evidence>
<feature type="compositionally biased region" description="Pro residues" evidence="5">
    <location>
        <begin position="301"/>
        <end position="316"/>
    </location>
</feature>
<keyword evidence="2" id="KW-0719">Serine esterase</keyword>
<dbReference type="InterPro" id="IPR035986">
    <property type="entry name" value="PKD_dom_sf"/>
</dbReference>
<dbReference type="InterPro" id="IPR029058">
    <property type="entry name" value="AB_hydrolase_fold"/>
</dbReference>
<comment type="caution">
    <text evidence="8">The sequence shown here is derived from an EMBL/GenBank/DDBJ whole genome shotgun (WGS) entry which is preliminary data.</text>
</comment>
<evidence type="ECO:0000256" key="4">
    <source>
        <dbReference type="ARBA" id="ARBA00023157"/>
    </source>
</evidence>
<dbReference type="Gene3D" id="2.60.40.10">
    <property type="entry name" value="Immunoglobulins"/>
    <property type="match status" value="1"/>
</dbReference>
<sequence>MSQLLPHAWRLRALAVVTLLAGVVLAGGPAPALAGNSGCGEVAVVFARGSGQGLAQRESAVFLRALSGRLGDDVSATAYELGSASYGGARYPAVGVGVDSGDAFANLLDAGAFWTGNEGHRYRASVAAGVTELRAYLAQRVRTCPTERLVLGGYSQGAQVVGDALAGLGRDLRDRVAFVGLFGDPKLSLPEGRGIFPVGCRGKSLSPWRRGTASCYTDNGILDARSPYVPADVATRTGSWCDRDDPICNSNLADFVHSTHGRYAQPGRAVEQAALEAAGAVRSALGERGESIDVAANPAAPAGPTPSPAPTPPPAAGTPAAGGDRPAASGPVPSVTGSPSSTPPTGGPVTTLVLDEYWTQPRSAVTFAVAGPPDATYHWDFDGDGTVDRTTDRPTVDHSYPEPFTGRVRVGVDAADGAELLASAAVHVDRVGLGRRLPSGPTGVTVRAAYGADGAIVRWTPGADAGRVDAWRVHDAEGRLLAHVPGSARQADLAALPDRTTALTVEAVNEFGRSAPAVAVPRGAGSSRFTAVPAGQRAAGRRPNRVVPVARAADAEPELATGLVVAAGALLAATAGTLVTLALRTRPAGRHRRSRSF</sequence>
<dbReference type="InterPro" id="IPR000601">
    <property type="entry name" value="PKD_dom"/>
</dbReference>
<evidence type="ECO:0000256" key="1">
    <source>
        <dbReference type="ARBA" id="ARBA00007534"/>
    </source>
</evidence>